<dbReference type="Pfam" id="PF01381">
    <property type="entry name" value="HTH_3"/>
    <property type="match status" value="1"/>
</dbReference>
<evidence type="ECO:0000259" key="1">
    <source>
        <dbReference type="PROSITE" id="PS50943"/>
    </source>
</evidence>
<dbReference type="GO" id="GO:0003677">
    <property type="term" value="F:DNA binding"/>
    <property type="evidence" value="ECO:0007669"/>
    <property type="project" value="UniProtKB-KW"/>
</dbReference>
<keyword evidence="3" id="KW-1185">Reference proteome</keyword>
<gene>
    <name evidence="2" type="ORF">SAMN05444266_106167</name>
</gene>
<dbReference type="EMBL" id="FRBL01000006">
    <property type="protein sequence ID" value="SHM04217.1"/>
    <property type="molecule type" value="Genomic_DNA"/>
</dbReference>
<dbReference type="InterPro" id="IPR001387">
    <property type="entry name" value="Cro/C1-type_HTH"/>
</dbReference>
<dbReference type="STRING" id="1419482.SAMN05444266_106167"/>
<proteinExistence type="predicted"/>
<accession>A0A1M7FKN8</accession>
<dbReference type="SMART" id="SM00530">
    <property type="entry name" value="HTH_XRE"/>
    <property type="match status" value="1"/>
</dbReference>
<evidence type="ECO:0000313" key="3">
    <source>
        <dbReference type="Proteomes" id="UP000184420"/>
    </source>
</evidence>
<dbReference type="CDD" id="cd00093">
    <property type="entry name" value="HTH_XRE"/>
    <property type="match status" value="1"/>
</dbReference>
<feature type="domain" description="HTH cro/C1-type" evidence="1">
    <location>
        <begin position="38"/>
        <end position="80"/>
    </location>
</feature>
<dbReference type="Gene3D" id="1.10.260.40">
    <property type="entry name" value="lambda repressor-like DNA-binding domains"/>
    <property type="match status" value="1"/>
</dbReference>
<sequence>MLKLHFLLNLIEILSDMAEKLKINRIKAVLAEKDIMHKDLAAMVGKTPSAITRICNNDFQPTLKLLRDIAIALDVSICELLVDPRKEK</sequence>
<evidence type="ECO:0000313" key="2">
    <source>
        <dbReference type="EMBL" id="SHM04217.1"/>
    </source>
</evidence>
<dbReference type="Proteomes" id="UP000184420">
    <property type="component" value="Unassembled WGS sequence"/>
</dbReference>
<dbReference type="InterPro" id="IPR010982">
    <property type="entry name" value="Lambda_DNA-bd_dom_sf"/>
</dbReference>
<dbReference type="AlphaFoldDB" id="A0A1M7FKN8"/>
<organism evidence="2 3">
    <name type="scientific">Chitinophaga jiangningensis</name>
    <dbReference type="NCBI Taxonomy" id="1419482"/>
    <lineage>
        <taxon>Bacteria</taxon>
        <taxon>Pseudomonadati</taxon>
        <taxon>Bacteroidota</taxon>
        <taxon>Chitinophagia</taxon>
        <taxon>Chitinophagales</taxon>
        <taxon>Chitinophagaceae</taxon>
        <taxon>Chitinophaga</taxon>
    </lineage>
</organism>
<reference evidence="2 3" key="1">
    <citation type="submission" date="2016-11" db="EMBL/GenBank/DDBJ databases">
        <authorList>
            <person name="Jaros S."/>
            <person name="Januszkiewicz K."/>
            <person name="Wedrychowicz H."/>
        </authorList>
    </citation>
    <scope>NUCLEOTIDE SEQUENCE [LARGE SCALE GENOMIC DNA]</scope>
    <source>
        <strain evidence="2 3">DSM 27406</strain>
    </source>
</reference>
<dbReference type="PROSITE" id="PS50943">
    <property type="entry name" value="HTH_CROC1"/>
    <property type="match status" value="1"/>
</dbReference>
<keyword evidence="2" id="KW-0238">DNA-binding</keyword>
<protein>
    <submittedName>
        <fullName evidence="2">DNA-binding transcriptional regulator, XRE-family HTH domain</fullName>
    </submittedName>
</protein>
<dbReference type="SUPFAM" id="SSF47413">
    <property type="entry name" value="lambda repressor-like DNA-binding domains"/>
    <property type="match status" value="1"/>
</dbReference>
<name>A0A1M7FKN8_9BACT</name>